<reference evidence="2 4" key="1">
    <citation type="journal article" date="2023" name="Limnol Oceanogr Lett">
        <title>Environmental adaptations by the intertidal Antarctic cyanobacterium Halotia branconii CENA392 as revealed using long-read genome sequencing.</title>
        <authorList>
            <person name="Dextro R.B."/>
            <person name="Delbaje E."/>
            <person name="Freitas P.N.N."/>
            <person name="Geraldes V."/>
            <person name="Pinto E."/>
            <person name="Long P.F."/>
            <person name="Fiore M.F."/>
        </authorList>
    </citation>
    <scope>NUCLEOTIDE SEQUENCE [LARGE SCALE GENOMIC DNA]</scope>
    <source>
        <strain evidence="2 4">CENA392</strain>
    </source>
</reference>
<protein>
    <submittedName>
        <fullName evidence="2">Uncharacterized protein</fullName>
    </submittedName>
</protein>
<keyword evidence="4" id="KW-1185">Reference proteome</keyword>
<dbReference type="Proteomes" id="UP001223520">
    <property type="component" value="Chromosome"/>
</dbReference>
<evidence type="ECO:0000256" key="1">
    <source>
        <dbReference type="SAM" id="MobiDB-lite"/>
    </source>
</evidence>
<proteinExistence type="predicted"/>
<dbReference type="EMBL" id="CP124543">
    <property type="protein sequence ID" value="WGV25937.1"/>
    <property type="molecule type" value="Genomic_DNA"/>
</dbReference>
<accession>A0AAJ6NSR5</accession>
<evidence type="ECO:0000313" key="2">
    <source>
        <dbReference type="EMBL" id="WGV25937.1"/>
    </source>
</evidence>
<dbReference type="AlphaFoldDB" id="A0AAJ6NSR5"/>
<evidence type="ECO:0000313" key="3">
    <source>
        <dbReference type="EMBL" id="WGV25953.1"/>
    </source>
</evidence>
<name>A0AAJ6NSR5_9CYAN</name>
<dbReference type="EMBL" id="CP124543">
    <property type="protein sequence ID" value="WGV25953.1"/>
    <property type="molecule type" value="Genomic_DNA"/>
</dbReference>
<dbReference type="KEGG" id="hbq:QI031_30245"/>
<dbReference type="RefSeq" id="WP_281483210.1">
    <property type="nucleotide sequence ID" value="NZ_CP124543.1"/>
</dbReference>
<organism evidence="2 4">
    <name type="scientific">Halotia branconii CENA392</name>
    <dbReference type="NCBI Taxonomy" id="1539056"/>
    <lineage>
        <taxon>Bacteria</taxon>
        <taxon>Bacillati</taxon>
        <taxon>Cyanobacteriota</taxon>
        <taxon>Cyanophyceae</taxon>
        <taxon>Nostocales</taxon>
        <taxon>Nodulariaceae</taxon>
        <taxon>Halotia</taxon>
    </lineage>
</organism>
<gene>
    <name evidence="3" type="ORF">QI031_00055</name>
    <name evidence="2" type="ORF">QI031_30245</name>
</gene>
<feature type="region of interest" description="Disordered" evidence="1">
    <location>
        <begin position="52"/>
        <end position="71"/>
    </location>
</feature>
<evidence type="ECO:0000313" key="4">
    <source>
        <dbReference type="Proteomes" id="UP001223520"/>
    </source>
</evidence>
<dbReference type="KEGG" id="hbq:QI031_00055"/>
<sequence>MTEPRPLTPKEQKVIQEFEAARPGTGALAENNIRNNDKTGWADIIAETPEEELVAREGSSTNSFMYRRIGG</sequence>